<dbReference type="Proteomes" id="UP001190700">
    <property type="component" value="Unassembled WGS sequence"/>
</dbReference>
<evidence type="ECO:0000313" key="2">
    <source>
        <dbReference type="EMBL" id="KAK3259221.1"/>
    </source>
</evidence>
<name>A0AAE0FH67_9CHLO</name>
<proteinExistence type="predicted"/>
<dbReference type="EMBL" id="LGRX02018932">
    <property type="protein sequence ID" value="KAK3259221.1"/>
    <property type="molecule type" value="Genomic_DNA"/>
</dbReference>
<evidence type="ECO:0000313" key="3">
    <source>
        <dbReference type="Proteomes" id="UP001190700"/>
    </source>
</evidence>
<protein>
    <submittedName>
        <fullName evidence="2">Uncharacterized protein</fullName>
    </submittedName>
</protein>
<accession>A0AAE0FH67</accession>
<sequence>MLPFRDDVADGGTNIGETDSGTRGEACCLWRLQLLIGPLCRLICALRIAQMIPAFEKRASRSVLNSKAVFQVPLHLLCWNIVVAAISVPQACAFPDLSTRSFLERSNRLRIPDRNEIPDARHKQLSAPPLRLAGFGVVPRRRLSETNYFDFYGVDIIVHDDSSSIPTLATLAPTKSSSITFAPSTSPVASPSTYPTASLTFPPSSLSPTEPPTKSPTAPTKSPTGAPTIAPTPHGLTYIYPNILPDGTNASSHCISHAVPKHTTNSVSHHIPDHASLPLSHCPTHDITHGFANLPPNLLSNCTDTFSLQHSHSLS</sequence>
<keyword evidence="3" id="KW-1185">Reference proteome</keyword>
<gene>
    <name evidence="2" type="ORF">CYMTET_31779</name>
</gene>
<dbReference type="AlphaFoldDB" id="A0AAE0FH67"/>
<feature type="compositionally biased region" description="Low complexity" evidence="1">
    <location>
        <begin position="180"/>
        <end position="208"/>
    </location>
</feature>
<reference evidence="2 3" key="1">
    <citation type="journal article" date="2015" name="Genome Biol. Evol.">
        <title>Comparative Genomics of a Bacterivorous Green Alga Reveals Evolutionary Causalities and Consequences of Phago-Mixotrophic Mode of Nutrition.</title>
        <authorList>
            <person name="Burns J.A."/>
            <person name="Paasch A."/>
            <person name="Narechania A."/>
            <person name="Kim E."/>
        </authorList>
    </citation>
    <scope>NUCLEOTIDE SEQUENCE [LARGE SCALE GENOMIC DNA]</scope>
    <source>
        <strain evidence="2 3">PLY_AMNH</strain>
    </source>
</reference>
<feature type="region of interest" description="Disordered" evidence="1">
    <location>
        <begin position="180"/>
        <end position="230"/>
    </location>
</feature>
<comment type="caution">
    <text evidence="2">The sequence shown here is derived from an EMBL/GenBank/DDBJ whole genome shotgun (WGS) entry which is preliminary data.</text>
</comment>
<organism evidence="2 3">
    <name type="scientific">Cymbomonas tetramitiformis</name>
    <dbReference type="NCBI Taxonomy" id="36881"/>
    <lineage>
        <taxon>Eukaryota</taxon>
        <taxon>Viridiplantae</taxon>
        <taxon>Chlorophyta</taxon>
        <taxon>Pyramimonadophyceae</taxon>
        <taxon>Pyramimonadales</taxon>
        <taxon>Pyramimonadaceae</taxon>
        <taxon>Cymbomonas</taxon>
    </lineage>
</organism>
<evidence type="ECO:0000256" key="1">
    <source>
        <dbReference type="SAM" id="MobiDB-lite"/>
    </source>
</evidence>
<feature type="compositionally biased region" description="Low complexity" evidence="1">
    <location>
        <begin position="215"/>
        <end position="228"/>
    </location>
</feature>